<proteinExistence type="predicted"/>
<name>B9Y768_9FIRM</name>
<keyword evidence="1" id="KW-0472">Membrane</keyword>
<reference evidence="2 3" key="2">
    <citation type="submission" date="2009-02" db="EMBL/GenBank/DDBJ databases">
        <title>Draft genome sequence of Holdemania filiformis DSM 12042.</title>
        <authorList>
            <person name="Sudarsanam P."/>
            <person name="Ley R."/>
            <person name="Guruge J."/>
            <person name="Turnbaugh P.J."/>
            <person name="Mahowald M."/>
            <person name="Liep D."/>
            <person name="Gordon J."/>
        </authorList>
    </citation>
    <scope>NUCLEOTIDE SEQUENCE [LARGE SCALE GENOMIC DNA]</scope>
    <source>
        <strain evidence="2 3">DSM 12042</strain>
    </source>
</reference>
<evidence type="ECO:0000313" key="3">
    <source>
        <dbReference type="Proteomes" id="UP000005950"/>
    </source>
</evidence>
<evidence type="ECO:0000256" key="1">
    <source>
        <dbReference type="SAM" id="Phobius"/>
    </source>
</evidence>
<comment type="caution">
    <text evidence="2">The sequence shown here is derived from an EMBL/GenBank/DDBJ whole genome shotgun (WGS) entry which is preliminary data.</text>
</comment>
<gene>
    <name evidence="2" type="ORF">HOLDEFILI_01663</name>
</gene>
<keyword evidence="1" id="KW-1133">Transmembrane helix</keyword>
<dbReference type="Proteomes" id="UP000005950">
    <property type="component" value="Unassembled WGS sequence"/>
</dbReference>
<dbReference type="AlphaFoldDB" id="B9Y768"/>
<accession>B9Y768</accession>
<sequence length="70" mass="8394">MSALRENCISSEKIRQFFSLTSTIIENTSFLVNIIMFQIYFLCNIFPLNIIFYKKTWLIQVFILLYSHFS</sequence>
<dbReference type="HOGENOM" id="CLU_2752317_0_0_9"/>
<keyword evidence="1" id="KW-0812">Transmembrane</keyword>
<feature type="transmembrane region" description="Helical" evidence="1">
    <location>
        <begin position="30"/>
        <end position="52"/>
    </location>
</feature>
<organism evidence="2 3">
    <name type="scientific">Holdemania filiformis DSM 12042</name>
    <dbReference type="NCBI Taxonomy" id="545696"/>
    <lineage>
        <taxon>Bacteria</taxon>
        <taxon>Bacillati</taxon>
        <taxon>Bacillota</taxon>
        <taxon>Erysipelotrichia</taxon>
        <taxon>Erysipelotrichales</taxon>
        <taxon>Erysipelotrichaceae</taxon>
        <taxon>Holdemania</taxon>
    </lineage>
</organism>
<dbReference type="EMBL" id="ACCF01000092">
    <property type="protein sequence ID" value="EEF68201.1"/>
    <property type="molecule type" value="Genomic_DNA"/>
</dbReference>
<evidence type="ECO:0000313" key="2">
    <source>
        <dbReference type="EMBL" id="EEF68201.1"/>
    </source>
</evidence>
<reference evidence="2 3" key="1">
    <citation type="submission" date="2008-12" db="EMBL/GenBank/DDBJ databases">
        <authorList>
            <person name="Fulton L."/>
            <person name="Clifton S."/>
            <person name="Fulton B."/>
            <person name="Xu J."/>
            <person name="Minx P."/>
            <person name="Pepin K.H."/>
            <person name="Johnson M."/>
            <person name="Bhonagiri V."/>
            <person name="Nash W.E."/>
            <person name="Mardis E.R."/>
            <person name="Wilson R.K."/>
        </authorList>
    </citation>
    <scope>NUCLEOTIDE SEQUENCE [LARGE SCALE GENOMIC DNA]</scope>
    <source>
        <strain evidence="2 3">DSM 12042</strain>
    </source>
</reference>
<protein>
    <submittedName>
        <fullName evidence="2">Uncharacterized protein</fullName>
    </submittedName>
</protein>